<protein>
    <recommendedName>
        <fullName evidence="3">Endonuclease NucS</fullName>
    </recommendedName>
</protein>
<dbReference type="RefSeq" id="WP_184340280.1">
    <property type="nucleotide sequence ID" value="NZ_JACHIG010000006.1"/>
</dbReference>
<evidence type="ECO:0008006" key="3">
    <source>
        <dbReference type="Google" id="ProtNLM"/>
    </source>
</evidence>
<keyword evidence="2" id="KW-1185">Reference proteome</keyword>
<name>A0A7W7YC77_9BACT</name>
<gene>
    <name evidence="1" type="ORF">HNQ65_002930</name>
</gene>
<evidence type="ECO:0000313" key="1">
    <source>
        <dbReference type="EMBL" id="MBB5033342.1"/>
    </source>
</evidence>
<dbReference type="Proteomes" id="UP000590740">
    <property type="component" value="Unassembled WGS sequence"/>
</dbReference>
<organism evidence="1 2">
    <name type="scientific">Prosthecobacter vanneervenii</name>
    <dbReference type="NCBI Taxonomy" id="48466"/>
    <lineage>
        <taxon>Bacteria</taxon>
        <taxon>Pseudomonadati</taxon>
        <taxon>Verrucomicrobiota</taxon>
        <taxon>Verrucomicrobiia</taxon>
        <taxon>Verrucomicrobiales</taxon>
        <taxon>Verrucomicrobiaceae</taxon>
        <taxon>Prosthecobacter</taxon>
    </lineage>
</organism>
<dbReference type="EMBL" id="JACHIG010000006">
    <property type="protein sequence ID" value="MBB5033342.1"/>
    <property type="molecule type" value="Genomic_DNA"/>
</dbReference>
<proteinExistence type="predicted"/>
<accession>A0A7W7YC77</accession>
<evidence type="ECO:0000313" key="2">
    <source>
        <dbReference type="Proteomes" id="UP000590740"/>
    </source>
</evidence>
<sequence>MDKDGRKLLSRQQRKAKVNALIAQIAAYPYWEKVLTELGLQKAPQISPNLAELMQQAAQRGKGAGESEEHRKLKMFVKNNPHVISVNRNCRSATEHPLISGDRLDVLFSNKDLLVAVEVKSHVSDEADLMRGLFQCVKYQAVLEAELRSKLAIGEVRTVLVSTRELTPELLRVKNILGVEFIELPRLHE</sequence>
<dbReference type="AlphaFoldDB" id="A0A7W7YC77"/>
<reference evidence="1 2" key="1">
    <citation type="submission" date="2020-08" db="EMBL/GenBank/DDBJ databases">
        <title>Genomic Encyclopedia of Type Strains, Phase IV (KMG-IV): sequencing the most valuable type-strain genomes for metagenomic binning, comparative biology and taxonomic classification.</title>
        <authorList>
            <person name="Goeker M."/>
        </authorList>
    </citation>
    <scope>NUCLEOTIDE SEQUENCE [LARGE SCALE GENOMIC DNA]</scope>
    <source>
        <strain evidence="1 2">DSM 12252</strain>
    </source>
</reference>
<comment type="caution">
    <text evidence="1">The sequence shown here is derived from an EMBL/GenBank/DDBJ whole genome shotgun (WGS) entry which is preliminary data.</text>
</comment>